<dbReference type="Pfam" id="PF08447">
    <property type="entry name" value="PAS_3"/>
    <property type="match status" value="1"/>
</dbReference>
<dbReference type="Pfam" id="PF00072">
    <property type="entry name" value="Response_reg"/>
    <property type="match status" value="1"/>
</dbReference>
<sequence length="670" mass="74041">MPQLTVLHLEDEPLDAELILAALEEGDYQCRVTRVDTRDGFLTALEAAKYDIILADYSLPSFDGVSALQETRDRRLETPFILISGALGEDHAINSLTRGATDYVLKHRLDRLRPAVDRALSEARNRAERHRIEEELAQSEARLRFALEGAGTGTWHWDLAADNLMWSDACRAMIGAPPDAEVTYDYFLTCVHPDDRDPTDQAVVRAMTQHTDINVEYRVIWPDGAVHWLLSKGRAYFDAAGQPVRVEGILQNIDDRKQSEAALAQAYERETLVNRIGQAVRETLDPSAIKTIAVTALAEALDVDYCYYVTYDIERDVSNIECEWRREHVSTVLGEYRMSDYFVSQQSIEKLAETQVLSDTQKPSEPPTGKPNLLRALIRVPLSPGVLQSALVVAMLEKPRSWSQHEVMLVETVAAQTQAALEAARSQRRERTIATILQEALQPATPEHVPGLDVASFMRAALHEASIGGDFFDVFALDKQSYAFVIGDVSGKGLAAAAQVSVVRNMLRSVLYQNPSVGQATTTLNAILAAHDLLTGFVTLFAGVYDAAARRMVYTSCGHEPALIYRAATGDVEELKTLGTPLGVDDTMHYTERDALLFPGDIFMAYTDGLSEAGPNRREMLGTDGLKRLLETRSQTKSLSQLAANLVSEATDYSLGVLRDDACLLLARVV</sequence>
<dbReference type="GO" id="GO:0000160">
    <property type="term" value="P:phosphorelay signal transduction system"/>
    <property type="evidence" value="ECO:0007669"/>
    <property type="project" value="InterPro"/>
</dbReference>
<dbReference type="PANTHER" id="PTHR43156">
    <property type="entry name" value="STAGE II SPORULATION PROTEIN E-RELATED"/>
    <property type="match status" value="1"/>
</dbReference>
<name>A0A402D2K5_9BACT</name>
<dbReference type="InterPro" id="IPR035965">
    <property type="entry name" value="PAS-like_dom_sf"/>
</dbReference>
<dbReference type="Gene3D" id="3.60.40.10">
    <property type="entry name" value="PPM-type phosphatase domain"/>
    <property type="match status" value="1"/>
</dbReference>
<dbReference type="AlphaFoldDB" id="A0A402D2K5"/>
<reference evidence="4 5" key="1">
    <citation type="journal article" date="2019" name="Int. J. Syst. Evol. Microbiol.">
        <title>Capsulimonas corticalis gen. nov., sp. nov., an aerobic capsulated bacterium, of a novel bacterial order, Capsulimonadales ord. nov., of the class Armatimonadia of the phylum Armatimonadetes.</title>
        <authorList>
            <person name="Li J."/>
            <person name="Kudo C."/>
            <person name="Tonouchi A."/>
        </authorList>
    </citation>
    <scope>NUCLEOTIDE SEQUENCE [LARGE SCALE GENOMIC DNA]</scope>
    <source>
        <strain evidence="4 5">AX-7</strain>
    </source>
</reference>
<evidence type="ECO:0000313" key="4">
    <source>
        <dbReference type="EMBL" id="BDI29972.1"/>
    </source>
</evidence>
<dbReference type="InterPro" id="IPR013655">
    <property type="entry name" value="PAS_fold_3"/>
</dbReference>
<evidence type="ECO:0000256" key="2">
    <source>
        <dbReference type="ARBA" id="ARBA00022777"/>
    </source>
</evidence>
<dbReference type="GO" id="GO:0016791">
    <property type="term" value="F:phosphatase activity"/>
    <property type="evidence" value="ECO:0007669"/>
    <property type="project" value="TreeGrafter"/>
</dbReference>
<dbReference type="EMBL" id="AP025739">
    <property type="protein sequence ID" value="BDI29972.1"/>
    <property type="molecule type" value="Genomic_DNA"/>
</dbReference>
<dbReference type="SMART" id="SM00086">
    <property type="entry name" value="PAC"/>
    <property type="match status" value="1"/>
</dbReference>
<dbReference type="InterPro" id="IPR001932">
    <property type="entry name" value="PPM-type_phosphatase-like_dom"/>
</dbReference>
<dbReference type="InterPro" id="IPR000014">
    <property type="entry name" value="PAS"/>
</dbReference>
<dbReference type="SMART" id="SM00331">
    <property type="entry name" value="PP2C_SIG"/>
    <property type="match status" value="1"/>
</dbReference>
<dbReference type="SUPFAM" id="SSF81606">
    <property type="entry name" value="PP2C-like"/>
    <property type="match status" value="1"/>
</dbReference>
<protein>
    <submittedName>
        <fullName evidence="4">Uncharacterized protein</fullName>
    </submittedName>
</protein>
<dbReference type="SUPFAM" id="SSF52172">
    <property type="entry name" value="CheY-like"/>
    <property type="match status" value="1"/>
</dbReference>
<dbReference type="CDD" id="cd00130">
    <property type="entry name" value="PAS"/>
    <property type="match status" value="1"/>
</dbReference>
<dbReference type="KEGG" id="ccot:CCAX7_20230"/>
<dbReference type="InterPro" id="IPR036457">
    <property type="entry name" value="PPM-type-like_dom_sf"/>
</dbReference>
<dbReference type="PANTHER" id="PTHR43156:SF2">
    <property type="entry name" value="STAGE II SPORULATION PROTEIN E"/>
    <property type="match status" value="1"/>
</dbReference>
<dbReference type="InterPro" id="IPR001610">
    <property type="entry name" value="PAC"/>
</dbReference>
<dbReference type="Gene3D" id="3.40.50.2300">
    <property type="match status" value="1"/>
</dbReference>
<dbReference type="InterPro" id="IPR052016">
    <property type="entry name" value="Bact_Sigma-Reg"/>
</dbReference>
<accession>A0A402D2K5</accession>
<gene>
    <name evidence="4" type="ORF">CCAX7_20230</name>
</gene>
<evidence type="ECO:0000256" key="1">
    <source>
        <dbReference type="ARBA" id="ARBA00022679"/>
    </source>
</evidence>
<keyword evidence="1" id="KW-0808">Transferase</keyword>
<dbReference type="SMART" id="SM00091">
    <property type="entry name" value="PAS"/>
    <property type="match status" value="1"/>
</dbReference>
<keyword evidence="2" id="KW-0418">Kinase</keyword>
<dbReference type="CDD" id="cd00156">
    <property type="entry name" value="REC"/>
    <property type="match status" value="1"/>
</dbReference>
<dbReference type="Proteomes" id="UP000287394">
    <property type="component" value="Chromosome"/>
</dbReference>
<dbReference type="OrthoDB" id="9802500at2"/>
<dbReference type="Gene3D" id="3.30.450.20">
    <property type="entry name" value="PAS domain"/>
    <property type="match status" value="1"/>
</dbReference>
<dbReference type="SMART" id="SM00065">
    <property type="entry name" value="GAF"/>
    <property type="match status" value="1"/>
</dbReference>
<evidence type="ECO:0000313" key="5">
    <source>
        <dbReference type="Proteomes" id="UP000287394"/>
    </source>
</evidence>
<dbReference type="NCBIfam" id="TIGR00229">
    <property type="entry name" value="sensory_box"/>
    <property type="match status" value="1"/>
</dbReference>
<dbReference type="Gene3D" id="3.30.450.40">
    <property type="match status" value="1"/>
</dbReference>
<proteinExistence type="predicted"/>
<dbReference type="RefSeq" id="WP_119323721.1">
    <property type="nucleotide sequence ID" value="NZ_AP025739.1"/>
</dbReference>
<dbReference type="SUPFAM" id="SSF55781">
    <property type="entry name" value="GAF domain-like"/>
    <property type="match status" value="1"/>
</dbReference>
<dbReference type="GO" id="GO:0016301">
    <property type="term" value="F:kinase activity"/>
    <property type="evidence" value="ECO:0007669"/>
    <property type="project" value="UniProtKB-KW"/>
</dbReference>
<evidence type="ECO:0000256" key="3">
    <source>
        <dbReference type="ARBA" id="ARBA00022801"/>
    </source>
</evidence>
<keyword evidence="5" id="KW-1185">Reference proteome</keyword>
<dbReference type="InterPro" id="IPR011006">
    <property type="entry name" value="CheY-like_superfamily"/>
</dbReference>
<dbReference type="InterPro" id="IPR029016">
    <property type="entry name" value="GAF-like_dom_sf"/>
</dbReference>
<dbReference type="PROSITE" id="PS50110">
    <property type="entry name" value="RESPONSE_REGULATORY"/>
    <property type="match status" value="1"/>
</dbReference>
<dbReference type="InterPro" id="IPR001789">
    <property type="entry name" value="Sig_transdc_resp-reg_receiver"/>
</dbReference>
<dbReference type="PROSITE" id="PS50113">
    <property type="entry name" value="PAC"/>
    <property type="match status" value="1"/>
</dbReference>
<dbReference type="Pfam" id="PF07228">
    <property type="entry name" value="SpoIIE"/>
    <property type="match status" value="1"/>
</dbReference>
<dbReference type="InterPro" id="IPR000700">
    <property type="entry name" value="PAS-assoc_C"/>
</dbReference>
<dbReference type="SMART" id="SM00448">
    <property type="entry name" value="REC"/>
    <property type="match status" value="1"/>
</dbReference>
<organism evidence="4 5">
    <name type="scientific">Capsulimonas corticalis</name>
    <dbReference type="NCBI Taxonomy" id="2219043"/>
    <lineage>
        <taxon>Bacteria</taxon>
        <taxon>Bacillati</taxon>
        <taxon>Armatimonadota</taxon>
        <taxon>Armatimonadia</taxon>
        <taxon>Capsulimonadales</taxon>
        <taxon>Capsulimonadaceae</taxon>
        <taxon>Capsulimonas</taxon>
    </lineage>
</organism>
<dbReference type="SUPFAM" id="SSF55785">
    <property type="entry name" value="PYP-like sensor domain (PAS domain)"/>
    <property type="match status" value="1"/>
</dbReference>
<dbReference type="PROSITE" id="PS50112">
    <property type="entry name" value="PAS"/>
    <property type="match status" value="1"/>
</dbReference>
<keyword evidence="3" id="KW-0378">Hydrolase</keyword>
<dbReference type="InterPro" id="IPR003018">
    <property type="entry name" value="GAF"/>
</dbReference>